<dbReference type="HOGENOM" id="CLU_115038_0_0_1"/>
<dbReference type="AlphaFoldDB" id="A0A0C9Y4T7"/>
<name>A0A0C9Y4T7_9AGAR</name>
<accession>A0A0C9Y4T7</accession>
<sequence>MHSFMNFLFPGVYNKPTYTYSGLSFDELPAAARQFLDVELELTPPTYGACDKQKIYDLHLVHMEKLWSTIDSVYTKIVTLRQTVAGMSENDLAHVDVIVHDLKEVLIPEWQAHLDRFFVEFDALVWVEEHKFGMEDGARDLGVDQIMVSVIKIQKT</sequence>
<protein>
    <submittedName>
        <fullName evidence="1">Uncharacterized protein</fullName>
    </submittedName>
</protein>
<evidence type="ECO:0000313" key="2">
    <source>
        <dbReference type="Proteomes" id="UP000054477"/>
    </source>
</evidence>
<gene>
    <name evidence="1" type="ORF">K443DRAFT_366828</name>
</gene>
<proteinExistence type="predicted"/>
<evidence type="ECO:0000313" key="1">
    <source>
        <dbReference type="EMBL" id="KIK05157.1"/>
    </source>
</evidence>
<dbReference type="OrthoDB" id="10318003at2759"/>
<organism evidence="1 2">
    <name type="scientific">Laccaria amethystina LaAM-08-1</name>
    <dbReference type="NCBI Taxonomy" id="1095629"/>
    <lineage>
        <taxon>Eukaryota</taxon>
        <taxon>Fungi</taxon>
        <taxon>Dikarya</taxon>
        <taxon>Basidiomycota</taxon>
        <taxon>Agaricomycotina</taxon>
        <taxon>Agaricomycetes</taxon>
        <taxon>Agaricomycetidae</taxon>
        <taxon>Agaricales</taxon>
        <taxon>Agaricineae</taxon>
        <taxon>Hydnangiaceae</taxon>
        <taxon>Laccaria</taxon>
    </lineage>
</organism>
<reference evidence="2" key="2">
    <citation type="submission" date="2015-01" db="EMBL/GenBank/DDBJ databases">
        <title>Evolutionary Origins and Diversification of the Mycorrhizal Mutualists.</title>
        <authorList>
            <consortium name="DOE Joint Genome Institute"/>
            <consortium name="Mycorrhizal Genomics Consortium"/>
            <person name="Kohler A."/>
            <person name="Kuo A."/>
            <person name="Nagy L.G."/>
            <person name="Floudas D."/>
            <person name="Copeland A."/>
            <person name="Barry K.W."/>
            <person name="Cichocki N."/>
            <person name="Veneault-Fourrey C."/>
            <person name="LaButti K."/>
            <person name="Lindquist E.A."/>
            <person name="Lipzen A."/>
            <person name="Lundell T."/>
            <person name="Morin E."/>
            <person name="Murat C."/>
            <person name="Riley R."/>
            <person name="Ohm R."/>
            <person name="Sun H."/>
            <person name="Tunlid A."/>
            <person name="Henrissat B."/>
            <person name="Grigoriev I.V."/>
            <person name="Hibbett D.S."/>
            <person name="Martin F."/>
        </authorList>
    </citation>
    <scope>NUCLEOTIDE SEQUENCE [LARGE SCALE GENOMIC DNA]</scope>
    <source>
        <strain evidence="2">LaAM-08-1</strain>
    </source>
</reference>
<dbReference type="Proteomes" id="UP000054477">
    <property type="component" value="Unassembled WGS sequence"/>
</dbReference>
<reference evidence="1 2" key="1">
    <citation type="submission" date="2014-04" db="EMBL/GenBank/DDBJ databases">
        <authorList>
            <consortium name="DOE Joint Genome Institute"/>
            <person name="Kuo A."/>
            <person name="Kohler A."/>
            <person name="Nagy L.G."/>
            <person name="Floudas D."/>
            <person name="Copeland A."/>
            <person name="Barry K.W."/>
            <person name="Cichocki N."/>
            <person name="Veneault-Fourrey C."/>
            <person name="LaButti K."/>
            <person name="Lindquist E.A."/>
            <person name="Lipzen A."/>
            <person name="Lundell T."/>
            <person name="Morin E."/>
            <person name="Murat C."/>
            <person name="Sun H."/>
            <person name="Tunlid A."/>
            <person name="Henrissat B."/>
            <person name="Grigoriev I.V."/>
            <person name="Hibbett D.S."/>
            <person name="Martin F."/>
            <person name="Nordberg H.P."/>
            <person name="Cantor M.N."/>
            <person name="Hua S.X."/>
        </authorList>
    </citation>
    <scope>NUCLEOTIDE SEQUENCE [LARGE SCALE GENOMIC DNA]</scope>
    <source>
        <strain evidence="1 2">LaAM-08-1</strain>
    </source>
</reference>
<dbReference type="EMBL" id="KN838562">
    <property type="protein sequence ID" value="KIK05157.1"/>
    <property type="molecule type" value="Genomic_DNA"/>
</dbReference>
<keyword evidence="2" id="KW-1185">Reference proteome</keyword>